<feature type="compositionally biased region" description="Basic and acidic residues" evidence="1">
    <location>
        <begin position="151"/>
        <end position="161"/>
    </location>
</feature>
<feature type="compositionally biased region" description="Polar residues" evidence="1">
    <location>
        <begin position="169"/>
        <end position="181"/>
    </location>
</feature>
<feature type="region of interest" description="Disordered" evidence="1">
    <location>
        <begin position="439"/>
        <end position="554"/>
    </location>
</feature>
<feature type="region of interest" description="Disordered" evidence="1">
    <location>
        <begin position="244"/>
        <end position="264"/>
    </location>
</feature>
<sequence length="554" mass="61907">MDGVAAVLMGLAVFALWNSDVDSPSESIQSIPSSVKCAERHHLTLSARGLFDEELRDAQRKVSDIETRSLLTQGSGQIRHSYIPSVNYLTFDKEADSREIFQESSSFVAWAENGEIRFINNGVDVNIKDIFQFADDESIQKPDYENIGQSGEDRSDDHSDPPHIPINENIISLSQHDQTGGFQDDDSNYGSSVSTDQRMSRSSSFSDFVTESLEDKSGYSHITKRTGGREYHINYPLTTILDNSRDDNCEETMDESGYDSVSDSSEGEIELKRDGPQVQGEPIEQDSADEECDKTDIMSVWSNKNQLVDSDLDNIITSNECQSNPSSIDDMAISRINIIDHDEGDSISEELVDRHLISIHLIDQSPVMINEQVRSVDGVDNGEDQEVTSSDNVLKADPISIDNGDSIPDHVDSDSSSIISTKPDHQLPVQQELIRHHSSEQLSDNDYDWPSSTFNDKEQRDRNEDGRTSDIEYEGTKNDDEDVQGGVCEVDDQTDDDNQVVIEEMELSPFIISPQEVSGQLFDSDSETSNDEEKSDKGDGGRRSNIEYEGEMRY</sequence>
<feature type="compositionally biased region" description="Acidic residues" evidence="1">
    <location>
        <begin position="479"/>
        <end position="506"/>
    </location>
</feature>
<feature type="chain" id="PRO_5005222972" evidence="2">
    <location>
        <begin position="24"/>
        <end position="554"/>
    </location>
</feature>
<evidence type="ECO:0000256" key="2">
    <source>
        <dbReference type="SAM" id="SignalP"/>
    </source>
</evidence>
<accession>A0A0H5QUN3</accession>
<name>A0A0H5QUN3_9EUKA</name>
<evidence type="ECO:0000256" key="1">
    <source>
        <dbReference type="SAM" id="MobiDB-lite"/>
    </source>
</evidence>
<feature type="compositionally biased region" description="Polar residues" evidence="1">
    <location>
        <begin position="440"/>
        <end position="454"/>
    </location>
</feature>
<dbReference type="AlphaFoldDB" id="A0A0H5QUN3"/>
<feature type="compositionally biased region" description="Acidic residues" evidence="1">
    <location>
        <begin position="248"/>
        <end position="257"/>
    </location>
</feature>
<protein>
    <submittedName>
        <fullName evidence="3">Uncharacterized protein</fullName>
    </submittedName>
</protein>
<feature type="compositionally biased region" description="Basic and acidic residues" evidence="1">
    <location>
        <begin position="455"/>
        <end position="478"/>
    </location>
</feature>
<evidence type="ECO:0000313" key="3">
    <source>
        <dbReference type="EMBL" id="CRZ05610.1"/>
    </source>
</evidence>
<feature type="region of interest" description="Disordered" evidence="1">
    <location>
        <begin position="139"/>
        <end position="205"/>
    </location>
</feature>
<feature type="compositionally biased region" description="Polar residues" evidence="1">
    <location>
        <begin position="188"/>
        <end position="205"/>
    </location>
</feature>
<feature type="non-terminal residue" evidence="3">
    <location>
        <position position="554"/>
    </location>
</feature>
<feature type="signal peptide" evidence="2">
    <location>
        <begin position="1"/>
        <end position="23"/>
    </location>
</feature>
<proteinExistence type="predicted"/>
<organism evidence="3">
    <name type="scientific">Spongospora subterranea</name>
    <dbReference type="NCBI Taxonomy" id="70186"/>
    <lineage>
        <taxon>Eukaryota</taxon>
        <taxon>Sar</taxon>
        <taxon>Rhizaria</taxon>
        <taxon>Endomyxa</taxon>
        <taxon>Phytomyxea</taxon>
        <taxon>Plasmodiophorida</taxon>
        <taxon>Plasmodiophoridae</taxon>
        <taxon>Spongospora</taxon>
    </lineage>
</organism>
<feature type="compositionally biased region" description="Basic and acidic residues" evidence="1">
    <location>
        <begin position="531"/>
        <end position="554"/>
    </location>
</feature>
<feature type="region of interest" description="Disordered" evidence="1">
    <location>
        <begin position="377"/>
        <end position="421"/>
    </location>
</feature>
<dbReference type="EMBL" id="HACM01005168">
    <property type="protein sequence ID" value="CRZ05610.1"/>
    <property type="molecule type" value="Transcribed_RNA"/>
</dbReference>
<reference evidence="3" key="1">
    <citation type="submission" date="2015-04" db="EMBL/GenBank/DDBJ databases">
        <title>The genome sequence of the plant pathogenic Rhizarian Plasmodiophora brassicae reveals insights in its biotrophic life cycle and the origin of chitin synthesis.</title>
        <authorList>
            <person name="Schwelm A."/>
            <person name="Fogelqvist J."/>
            <person name="Knaust A."/>
            <person name="Julke S."/>
            <person name="Lilja T."/>
            <person name="Dhandapani V."/>
            <person name="Bonilla-Rosso G."/>
            <person name="Karlsson M."/>
            <person name="Shevchenko A."/>
            <person name="Choi S.R."/>
            <person name="Kim H.G."/>
            <person name="Park J.Y."/>
            <person name="Lim Y.P."/>
            <person name="Ludwig-Muller J."/>
            <person name="Dixelius C."/>
        </authorList>
    </citation>
    <scope>NUCLEOTIDE SEQUENCE</scope>
    <source>
        <tissue evidence="3">Potato root galls</tissue>
    </source>
</reference>
<keyword evidence="2" id="KW-0732">Signal</keyword>